<protein>
    <submittedName>
        <fullName evidence="1">Uncharacterized protein</fullName>
    </submittedName>
</protein>
<gene>
    <name evidence="1" type="ORF">ACRE_086920</name>
</gene>
<dbReference type="STRING" id="857340.A0A086SU32"/>
<dbReference type="EMBL" id="JPKY01000182">
    <property type="protein sequence ID" value="KFH40614.1"/>
    <property type="molecule type" value="Genomic_DNA"/>
</dbReference>
<keyword evidence="2" id="KW-1185">Reference proteome</keyword>
<dbReference type="AlphaFoldDB" id="A0A086SU32"/>
<dbReference type="Proteomes" id="UP000029964">
    <property type="component" value="Unassembled WGS sequence"/>
</dbReference>
<reference evidence="2" key="1">
    <citation type="journal article" date="2014" name="Genome Announc.">
        <title>Genome sequence and annotation of Acremonium chrysogenum, producer of the beta-lactam antibiotic cephalosporin C.</title>
        <authorList>
            <person name="Terfehr D."/>
            <person name="Dahlmann T.A."/>
            <person name="Specht T."/>
            <person name="Zadra I."/>
            <person name="Kuernsteiner H."/>
            <person name="Kueck U."/>
        </authorList>
    </citation>
    <scope>NUCLEOTIDE SEQUENCE [LARGE SCALE GENOMIC DNA]</scope>
    <source>
        <strain evidence="2">ATCC 11550 / CBS 779.69 / DSM 880 / IAM 14645 / JCM 23072 / IMI 49137</strain>
    </source>
</reference>
<dbReference type="OrthoDB" id="3643156at2759"/>
<evidence type="ECO:0000313" key="2">
    <source>
        <dbReference type="Proteomes" id="UP000029964"/>
    </source>
</evidence>
<organism evidence="1 2">
    <name type="scientific">Hapsidospora chrysogenum (strain ATCC 11550 / CBS 779.69 / DSM 880 / IAM 14645 / JCM 23072 / IMI 49137)</name>
    <name type="common">Acremonium chrysogenum</name>
    <dbReference type="NCBI Taxonomy" id="857340"/>
    <lineage>
        <taxon>Eukaryota</taxon>
        <taxon>Fungi</taxon>
        <taxon>Dikarya</taxon>
        <taxon>Ascomycota</taxon>
        <taxon>Pezizomycotina</taxon>
        <taxon>Sordariomycetes</taxon>
        <taxon>Hypocreomycetidae</taxon>
        <taxon>Hypocreales</taxon>
        <taxon>Bionectriaceae</taxon>
        <taxon>Hapsidospora</taxon>
    </lineage>
</organism>
<proteinExistence type="predicted"/>
<comment type="caution">
    <text evidence="1">The sequence shown here is derived from an EMBL/GenBank/DDBJ whole genome shotgun (WGS) entry which is preliminary data.</text>
</comment>
<dbReference type="HOGENOM" id="CLU_2305180_0_0_1"/>
<sequence length="100" mass="11494">MAPVSWEASDPTYLGENNSLLAENKRRLCPERWYADDVESGEQQLAAFLLDPKSFTNQSLHSSLQLGRCFFLYSWDNTPCTINSRYGLDRLKESERLEDG</sequence>
<name>A0A086SU32_HAPC1</name>
<evidence type="ECO:0000313" key="1">
    <source>
        <dbReference type="EMBL" id="KFH40614.1"/>
    </source>
</evidence>
<accession>A0A086SU32</accession>